<dbReference type="InterPro" id="IPR003400">
    <property type="entry name" value="ExbD"/>
</dbReference>
<keyword evidence="4 7" id="KW-0812">Transmembrane</keyword>
<dbReference type="Pfam" id="PF02472">
    <property type="entry name" value="ExbD"/>
    <property type="match status" value="1"/>
</dbReference>
<keyword evidence="7" id="KW-0813">Transport</keyword>
<evidence type="ECO:0000256" key="3">
    <source>
        <dbReference type="ARBA" id="ARBA00022475"/>
    </source>
</evidence>
<evidence type="ECO:0000256" key="6">
    <source>
        <dbReference type="ARBA" id="ARBA00023136"/>
    </source>
</evidence>
<evidence type="ECO:0000313" key="9">
    <source>
        <dbReference type="EMBL" id="PQO36033.1"/>
    </source>
</evidence>
<dbReference type="PANTHER" id="PTHR30558">
    <property type="entry name" value="EXBD MEMBRANE COMPONENT OF PMF-DRIVEN MACROMOLECULE IMPORT SYSTEM"/>
    <property type="match status" value="1"/>
</dbReference>
<keyword evidence="3" id="KW-1003">Cell membrane</keyword>
<dbReference type="RefSeq" id="WP_105329322.1">
    <property type="nucleotide sequence ID" value="NZ_PUHY01000006.1"/>
</dbReference>
<name>A0A2S8FV51_9BACT</name>
<comment type="subcellular location">
    <subcellularLocation>
        <location evidence="1">Cell membrane</location>
        <topology evidence="1">Single-pass membrane protein</topology>
    </subcellularLocation>
    <subcellularLocation>
        <location evidence="7">Cell membrane</location>
        <topology evidence="7">Single-pass type II membrane protein</topology>
    </subcellularLocation>
</comment>
<evidence type="ECO:0000256" key="7">
    <source>
        <dbReference type="RuleBase" id="RU003879"/>
    </source>
</evidence>
<dbReference type="PANTHER" id="PTHR30558:SF3">
    <property type="entry name" value="BIOPOLYMER TRANSPORT PROTEIN EXBD-RELATED"/>
    <property type="match status" value="1"/>
</dbReference>
<evidence type="ECO:0000313" key="10">
    <source>
        <dbReference type="Proteomes" id="UP000238322"/>
    </source>
</evidence>
<dbReference type="Gene3D" id="3.30.420.270">
    <property type="match status" value="1"/>
</dbReference>
<reference evidence="9 10" key="1">
    <citation type="submission" date="2018-02" db="EMBL/GenBank/DDBJ databases">
        <title>Comparative genomes isolates from brazilian mangrove.</title>
        <authorList>
            <person name="Araujo J.E."/>
            <person name="Taketani R.G."/>
            <person name="Silva M.C.P."/>
            <person name="Loureco M.V."/>
            <person name="Andreote F.D."/>
        </authorList>
    </citation>
    <scope>NUCLEOTIDE SEQUENCE [LARGE SCALE GENOMIC DNA]</scope>
    <source>
        <strain evidence="9 10">Hex-1 MGV</strain>
    </source>
</reference>
<organism evidence="9 10">
    <name type="scientific">Blastopirellula marina</name>
    <dbReference type="NCBI Taxonomy" id="124"/>
    <lineage>
        <taxon>Bacteria</taxon>
        <taxon>Pseudomonadati</taxon>
        <taxon>Planctomycetota</taxon>
        <taxon>Planctomycetia</taxon>
        <taxon>Pirellulales</taxon>
        <taxon>Pirellulaceae</taxon>
        <taxon>Blastopirellula</taxon>
    </lineage>
</organism>
<evidence type="ECO:0000256" key="1">
    <source>
        <dbReference type="ARBA" id="ARBA00004162"/>
    </source>
</evidence>
<dbReference type="AlphaFoldDB" id="A0A2S8FV51"/>
<evidence type="ECO:0000256" key="8">
    <source>
        <dbReference type="SAM" id="Phobius"/>
    </source>
</evidence>
<comment type="caution">
    <text evidence="9">The sequence shown here is derived from an EMBL/GenBank/DDBJ whole genome shotgun (WGS) entry which is preliminary data.</text>
</comment>
<dbReference type="GO" id="GO:0015031">
    <property type="term" value="P:protein transport"/>
    <property type="evidence" value="ECO:0007669"/>
    <property type="project" value="UniProtKB-KW"/>
</dbReference>
<proteinExistence type="inferred from homology"/>
<accession>A0A2S8FV51</accession>
<protein>
    <submittedName>
        <fullName evidence="9">Biopolymer transporter ExbD</fullName>
    </submittedName>
</protein>
<sequence length="140" mass="15883">MAVKFKKSRAQSMLDITPLIDIVFLLLIFFVVMTRFDEEDYKLDVVLPTASEAKPLISQPRELFINIDEQGNFFVRGEQYTIDEIDELLVQTAADNPESTIIIRADKDSKLEFSVQVMNACNKAKLSNYSISTASIEPTQ</sequence>
<evidence type="ECO:0000256" key="4">
    <source>
        <dbReference type="ARBA" id="ARBA00022692"/>
    </source>
</evidence>
<dbReference type="EMBL" id="PUHY01000006">
    <property type="protein sequence ID" value="PQO36033.1"/>
    <property type="molecule type" value="Genomic_DNA"/>
</dbReference>
<feature type="transmembrane region" description="Helical" evidence="8">
    <location>
        <begin position="12"/>
        <end position="33"/>
    </location>
</feature>
<comment type="similarity">
    <text evidence="2 7">Belongs to the ExbD/TolR family.</text>
</comment>
<dbReference type="GO" id="GO:0022857">
    <property type="term" value="F:transmembrane transporter activity"/>
    <property type="evidence" value="ECO:0007669"/>
    <property type="project" value="InterPro"/>
</dbReference>
<keyword evidence="5 8" id="KW-1133">Transmembrane helix</keyword>
<evidence type="ECO:0000256" key="2">
    <source>
        <dbReference type="ARBA" id="ARBA00005811"/>
    </source>
</evidence>
<evidence type="ECO:0000256" key="5">
    <source>
        <dbReference type="ARBA" id="ARBA00022989"/>
    </source>
</evidence>
<keyword evidence="6 8" id="KW-0472">Membrane</keyword>
<dbReference type="GO" id="GO:0005886">
    <property type="term" value="C:plasma membrane"/>
    <property type="evidence" value="ECO:0007669"/>
    <property type="project" value="UniProtKB-SubCell"/>
</dbReference>
<dbReference type="OrthoDB" id="276842at2"/>
<gene>
    <name evidence="9" type="ORF">C5Y83_08895</name>
</gene>
<dbReference type="Proteomes" id="UP000238322">
    <property type="component" value="Unassembled WGS sequence"/>
</dbReference>
<keyword evidence="7" id="KW-0653">Protein transport</keyword>